<sequence>MILIDQRLAQQREPIGDGLVVTRIAVLVQNLHQLRMAAMTQLARRIPFVRFDQRAPGGGRDLLPDALAEQETGEKPFEQALLVALLHRDAEIGGRHVSTHGNDLDRGANALTSDASDDKTALRIVR</sequence>
<dbReference type="Proteomes" id="UP001596111">
    <property type="component" value="Unassembled WGS sequence"/>
</dbReference>
<proteinExistence type="predicted"/>
<evidence type="ECO:0000313" key="1">
    <source>
        <dbReference type="EMBL" id="MFC5579885.1"/>
    </source>
</evidence>
<dbReference type="RefSeq" id="WP_377323887.1">
    <property type="nucleotide sequence ID" value="NZ_JBHSNG010000002.1"/>
</dbReference>
<protein>
    <submittedName>
        <fullName evidence="1">Uncharacterized protein</fullName>
    </submittedName>
</protein>
<dbReference type="EMBL" id="JBHSNG010000002">
    <property type="protein sequence ID" value="MFC5579885.1"/>
    <property type="molecule type" value="Genomic_DNA"/>
</dbReference>
<reference evidence="2" key="1">
    <citation type="journal article" date="2019" name="Int. J. Syst. Evol. Microbiol.">
        <title>The Global Catalogue of Microorganisms (GCM) 10K type strain sequencing project: providing services to taxonomists for standard genome sequencing and annotation.</title>
        <authorList>
            <consortium name="The Broad Institute Genomics Platform"/>
            <consortium name="The Broad Institute Genome Sequencing Center for Infectious Disease"/>
            <person name="Wu L."/>
            <person name="Ma J."/>
        </authorList>
    </citation>
    <scope>NUCLEOTIDE SEQUENCE [LARGE SCALE GENOMIC DNA]</scope>
    <source>
        <strain evidence="2">CGMCC 1.13587</strain>
    </source>
</reference>
<gene>
    <name evidence="1" type="ORF">ACFPPB_01960</name>
</gene>
<keyword evidence="2" id="KW-1185">Reference proteome</keyword>
<accession>A0ABW0ST41</accession>
<comment type="caution">
    <text evidence="1">The sequence shown here is derived from an EMBL/GenBank/DDBJ whole genome shotgun (WGS) entry which is preliminary data.</text>
</comment>
<organism evidence="1 2">
    <name type="scientific">Rhodanobacter terrae</name>
    <dbReference type="NCBI Taxonomy" id="418647"/>
    <lineage>
        <taxon>Bacteria</taxon>
        <taxon>Pseudomonadati</taxon>
        <taxon>Pseudomonadota</taxon>
        <taxon>Gammaproteobacteria</taxon>
        <taxon>Lysobacterales</taxon>
        <taxon>Rhodanobacteraceae</taxon>
        <taxon>Rhodanobacter</taxon>
    </lineage>
</organism>
<name>A0ABW0ST41_9GAMM</name>
<evidence type="ECO:0000313" key="2">
    <source>
        <dbReference type="Proteomes" id="UP001596111"/>
    </source>
</evidence>